<dbReference type="GO" id="GO:0004553">
    <property type="term" value="F:hydrolase activity, hydrolyzing O-glycosyl compounds"/>
    <property type="evidence" value="ECO:0007669"/>
    <property type="project" value="InterPro"/>
</dbReference>
<dbReference type="PROSITE" id="PS51762">
    <property type="entry name" value="GH16_2"/>
    <property type="match status" value="1"/>
</dbReference>
<reference evidence="3 4" key="1">
    <citation type="submission" date="2018-06" db="EMBL/GenBank/DDBJ databases">
        <title>Genomic Encyclopedia of Archaeal and Bacterial Type Strains, Phase II (KMG-II): from individual species to whole genera.</title>
        <authorList>
            <person name="Goeker M."/>
        </authorList>
    </citation>
    <scope>NUCLEOTIDE SEQUENCE [LARGE SCALE GENOMIC DNA]</scope>
    <source>
        <strain evidence="3 4">DSM 6779</strain>
    </source>
</reference>
<feature type="domain" description="GH16" evidence="2">
    <location>
        <begin position="12"/>
        <end position="275"/>
    </location>
</feature>
<dbReference type="InterPro" id="IPR013320">
    <property type="entry name" value="ConA-like_dom_sf"/>
</dbReference>
<dbReference type="EMBL" id="QKZK01000001">
    <property type="protein sequence ID" value="PZX20812.1"/>
    <property type="molecule type" value="Genomic_DNA"/>
</dbReference>
<dbReference type="OrthoDB" id="9776255at2"/>
<protein>
    <submittedName>
        <fullName evidence="3">Putative secreted protein (Por secretion system target)</fullName>
    </submittedName>
</protein>
<dbReference type="PANTHER" id="PTHR10963:SF55">
    <property type="entry name" value="GLYCOSIDE HYDROLASE FAMILY 16 PROTEIN"/>
    <property type="match status" value="1"/>
</dbReference>
<evidence type="ECO:0000256" key="1">
    <source>
        <dbReference type="ARBA" id="ARBA00006865"/>
    </source>
</evidence>
<dbReference type="InterPro" id="IPR000757">
    <property type="entry name" value="Beta-glucanase-like"/>
</dbReference>
<sequence length="360" mass="40673">MNFRNPILAITLEIGLLFMPQSFHAQSTDYRLVWFDEFDGTSLNPDNWTCETGRGNGGWGTGQLDYATDTEKNVKVDNGTLKLTLRNDGAPDGNATLPYTSGRLISFGKQSFLYGRIEARIKGVDTQGLGFAFWTLGDNFQTRGFAWPRCGEIDIMENTGKTPSYNIGTLHYSNGGQHAQSQGNYTLPDNQKYHNDFHIFGIEWTPDYIWFYVDDHYYFKRFIFNPMDYEPFHKPQFLILSTGVGGSYSGAPDASTVFPMTAEIDWVRVYQKSNASSVPERPNDDLRVTHNATTQTLTIDLANETALLKRVDILNLRGQCLQTLIPPSPDGIQTDDLPNGIYLVKGFTDNKVHVRKFVKR</sequence>
<dbReference type="Pfam" id="PF00722">
    <property type="entry name" value="Glyco_hydro_16"/>
    <property type="match status" value="1"/>
</dbReference>
<dbReference type="AlphaFoldDB" id="A0A2W7PBV7"/>
<evidence type="ECO:0000313" key="3">
    <source>
        <dbReference type="EMBL" id="PZX20812.1"/>
    </source>
</evidence>
<keyword evidence="4" id="KW-1185">Reference proteome</keyword>
<comment type="caution">
    <text evidence="3">The sequence shown here is derived from an EMBL/GenBank/DDBJ whole genome shotgun (WGS) entry which is preliminary data.</text>
</comment>
<dbReference type="RefSeq" id="WP_111443957.1">
    <property type="nucleotide sequence ID" value="NZ_QKZK01000001.1"/>
</dbReference>
<dbReference type="Gene3D" id="2.60.120.200">
    <property type="match status" value="1"/>
</dbReference>
<dbReference type="SUPFAM" id="SSF49899">
    <property type="entry name" value="Concanavalin A-like lectins/glucanases"/>
    <property type="match status" value="1"/>
</dbReference>
<gene>
    <name evidence="3" type="ORF">LX69_00237</name>
</gene>
<evidence type="ECO:0000313" key="4">
    <source>
        <dbReference type="Proteomes" id="UP000249239"/>
    </source>
</evidence>
<evidence type="ECO:0000259" key="2">
    <source>
        <dbReference type="PROSITE" id="PS51762"/>
    </source>
</evidence>
<proteinExistence type="inferred from homology"/>
<accession>A0A2W7PBV7</accession>
<dbReference type="Proteomes" id="UP000249239">
    <property type="component" value="Unassembled WGS sequence"/>
</dbReference>
<dbReference type="GO" id="GO:0005975">
    <property type="term" value="P:carbohydrate metabolic process"/>
    <property type="evidence" value="ECO:0007669"/>
    <property type="project" value="InterPro"/>
</dbReference>
<organism evidence="3 4">
    <name type="scientific">Breznakibacter xylanolyticus</name>
    <dbReference type="NCBI Taxonomy" id="990"/>
    <lineage>
        <taxon>Bacteria</taxon>
        <taxon>Pseudomonadati</taxon>
        <taxon>Bacteroidota</taxon>
        <taxon>Bacteroidia</taxon>
        <taxon>Marinilabiliales</taxon>
        <taxon>Marinilabiliaceae</taxon>
        <taxon>Breznakibacter</taxon>
    </lineage>
</organism>
<dbReference type="InterPro" id="IPR050546">
    <property type="entry name" value="Glycosyl_Hydrlase_16"/>
</dbReference>
<dbReference type="InterPro" id="IPR026444">
    <property type="entry name" value="Secre_tail"/>
</dbReference>
<name>A0A2W7PBV7_9BACT</name>
<dbReference type="NCBIfam" id="TIGR04183">
    <property type="entry name" value="Por_Secre_tail"/>
    <property type="match status" value="1"/>
</dbReference>
<comment type="similarity">
    <text evidence="1">Belongs to the glycosyl hydrolase 16 family.</text>
</comment>
<dbReference type="PANTHER" id="PTHR10963">
    <property type="entry name" value="GLYCOSYL HYDROLASE-RELATED"/>
    <property type="match status" value="1"/>
</dbReference>
<dbReference type="CDD" id="cd08023">
    <property type="entry name" value="GH16_laminarinase_like"/>
    <property type="match status" value="1"/>
</dbReference>